<organism evidence="2 3">
    <name type="scientific">Roseicitreum antarcticum</name>
    <dbReference type="NCBI Taxonomy" id="564137"/>
    <lineage>
        <taxon>Bacteria</taxon>
        <taxon>Pseudomonadati</taxon>
        <taxon>Pseudomonadota</taxon>
        <taxon>Alphaproteobacteria</taxon>
        <taxon>Rhodobacterales</taxon>
        <taxon>Paracoccaceae</taxon>
        <taxon>Roseicitreum</taxon>
    </lineage>
</organism>
<evidence type="ECO:0000313" key="3">
    <source>
        <dbReference type="Proteomes" id="UP000198539"/>
    </source>
</evidence>
<accession>A0A1H2TPP6</accession>
<dbReference type="AlphaFoldDB" id="A0A1H2TPP6"/>
<dbReference type="EMBL" id="FNOM01000002">
    <property type="protein sequence ID" value="SDW45264.1"/>
    <property type="molecule type" value="Genomic_DNA"/>
</dbReference>
<proteinExistence type="predicted"/>
<evidence type="ECO:0000313" key="2">
    <source>
        <dbReference type="EMBL" id="SDW45264.1"/>
    </source>
</evidence>
<feature type="compositionally biased region" description="Polar residues" evidence="1">
    <location>
        <begin position="67"/>
        <end position="78"/>
    </location>
</feature>
<feature type="region of interest" description="Disordered" evidence="1">
    <location>
        <begin position="49"/>
        <end position="78"/>
    </location>
</feature>
<reference evidence="2 3" key="1">
    <citation type="submission" date="2016-10" db="EMBL/GenBank/DDBJ databases">
        <authorList>
            <person name="de Groot N.N."/>
        </authorList>
    </citation>
    <scope>NUCLEOTIDE SEQUENCE [LARGE SCALE GENOMIC DNA]</scope>
    <source>
        <strain evidence="2 3">CGMCC 1.8894</strain>
    </source>
</reference>
<evidence type="ECO:0000256" key="1">
    <source>
        <dbReference type="SAM" id="MobiDB-lite"/>
    </source>
</evidence>
<name>A0A1H2TPP6_9RHOB</name>
<dbReference type="Proteomes" id="UP000198539">
    <property type="component" value="Unassembled WGS sequence"/>
</dbReference>
<protein>
    <submittedName>
        <fullName evidence="2">Uncharacterized protein</fullName>
    </submittedName>
</protein>
<gene>
    <name evidence="2" type="ORF">SAMN04488238_102112</name>
</gene>
<keyword evidence="3" id="KW-1185">Reference proteome</keyword>
<sequence length="78" mass="8620">MHPLIRPLPRLPLTENEFYALGHPSMLTKLTAVWTATLRTDWAAPLFTRPSNPTRQLCPSDPASAQHAKSCNTKPAKG</sequence>